<keyword evidence="4" id="KW-0813">Transport</keyword>
<sequence length="676" mass="76968">MSADGGTKRHPAFLPATANDLQLSFNKAHFSRPDFDLERFLSLTRRRVTLDQLYVDLKVYLKVVQNSMIELINDDYADFVNLSSNLVSLQDSIDKIGSDIGVHFDEMCSSTTEVQKAARIVEEKFQELTLAQDEQRRIRGRIAYTVALKALSETLENKPAELNNRWLDFVTHGVVSMEVWHHRNKDIDKLVLEARLECLDRVENYLNCFLASDLKGQAENVSRILSLLTLIGRRDSAIHSVKESVIAPQIGLISTKKLDGILESAINAIKRMQEEWTEMLRYNGQDSESLLSFLDQCLLLYLCDLLDSKFGAVLIPSDNRLFHRCFSMIAAFIKDFRKFPSTVPLLRKIRDKFNLIVYFKLETQQFISKLASQTAEDKFEYTLDESVSRITGPSQVIFAAMENTYNADVYLPSLADKSWDFVLKLKSKYVEWVDKTTTQLADLTVTGTLDGCEAWKCVAILISDIRKVDYEVFDFCMTHIYPTLGEPLNVSTTMFGQCIAIFCNQLNGKREALEALLVKMYADRFEKLLDGVLNIPRQYRWTKKPAPTECSTYLTEAFDSLDGFFDFAREARWDELACKGLAAKIMSMTTEDFCNKACKVLDSVEQTGSSLIKMKGKTTTATSEELMTSSSTSNLESDEGKIRAQLRLDIEHFCAQSNEIDENNNTAIFEKIMDRL</sequence>
<proteinExistence type="inferred from homology"/>
<evidence type="ECO:0000256" key="3">
    <source>
        <dbReference type="ARBA" id="ARBA00020977"/>
    </source>
</evidence>
<keyword evidence="12" id="KW-1185">Reference proteome</keyword>
<dbReference type="Pfam" id="PF12022">
    <property type="entry name" value="COG2_C"/>
    <property type="match status" value="1"/>
</dbReference>
<dbReference type="GO" id="GO:0006891">
    <property type="term" value="P:intra-Golgi vesicle-mediated transport"/>
    <property type="evidence" value="ECO:0007669"/>
    <property type="project" value="TreeGrafter"/>
</dbReference>
<evidence type="ECO:0000256" key="6">
    <source>
        <dbReference type="ARBA" id="ARBA00023034"/>
    </source>
</evidence>
<evidence type="ECO:0000256" key="1">
    <source>
        <dbReference type="ARBA" id="ARBA00004395"/>
    </source>
</evidence>
<keyword evidence="6" id="KW-0333">Golgi apparatus</keyword>
<dbReference type="GO" id="GO:0000139">
    <property type="term" value="C:Golgi membrane"/>
    <property type="evidence" value="ECO:0007669"/>
    <property type="project" value="UniProtKB-SubCell"/>
</dbReference>
<dbReference type="OrthoDB" id="332281at2759"/>
<organism evidence="11 12">
    <name type="scientific">Steinernema carpocapsae</name>
    <name type="common">Entomopathogenic nematode</name>
    <dbReference type="NCBI Taxonomy" id="34508"/>
    <lineage>
        <taxon>Eukaryota</taxon>
        <taxon>Metazoa</taxon>
        <taxon>Ecdysozoa</taxon>
        <taxon>Nematoda</taxon>
        <taxon>Chromadorea</taxon>
        <taxon>Rhabditida</taxon>
        <taxon>Tylenchina</taxon>
        <taxon>Panagrolaimomorpha</taxon>
        <taxon>Strongyloidoidea</taxon>
        <taxon>Steinernematidae</taxon>
        <taxon>Steinernema</taxon>
    </lineage>
</organism>
<reference evidence="11 12" key="2">
    <citation type="journal article" date="2019" name="G3 (Bethesda)">
        <title>Hybrid Assembly of the Genome of the Entomopathogenic Nematode Steinernema carpocapsae Identifies the X-Chromosome.</title>
        <authorList>
            <person name="Serra L."/>
            <person name="Macchietto M."/>
            <person name="Macias-Munoz A."/>
            <person name="McGill C.J."/>
            <person name="Rodriguez I.M."/>
            <person name="Rodriguez B."/>
            <person name="Murad R."/>
            <person name="Mortazavi A."/>
        </authorList>
    </citation>
    <scope>NUCLEOTIDE SEQUENCE [LARGE SCALE GENOMIC DNA]</scope>
    <source>
        <strain evidence="11 12">ALL</strain>
    </source>
</reference>
<dbReference type="STRING" id="34508.A0A4V6I8B1"/>
<evidence type="ECO:0000256" key="4">
    <source>
        <dbReference type="ARBA" id="ARBA00022448"/>
    </source>
</evidence>
<evidence type="ECO:0000256" key="8">
    <source>
        <dbReference type="ARBA" id="ARBA00031344"/>
    </source>
</evidence>
<dbReference type="GO" id="GO:0007030">
    <property type="term" value="P:Golgi organization"/>
    <property type="evidence" value="ECO:0007669"/>
    <property type="project" value="InterPro"/>
</dbReference>
<keyword evidence="5" id="KW-0653">Protein transport</keyword>
<dbReference type="EMBL" id="CM016762">
    <property type="protein sequence ID" value="TMS38233.1"/>
    <property type="molecule type" value="Genomic_DNA"/>
</dbReference>
<name>A0A4V6I8B1_STECR</name>
<dbReference type="EMBL" id="AZBU02000001">
    <property type="protein sequence ID" value="TMS38233.1"/>
    <property type="molecule type" value="Genomic_DNA"/>
</dbReference>
<evidence type="ECO:0000256" key="7">
    <source>
        <dbReference type="ARBA" id="ARBA00023136"/>
    </source>
</evidence>
<feature type="domain" description="COG complex component COG2 C-terminal" evidence="10">
    <location>
        <begin position="351"/>
        <end position="650"/>
    </location>
</feature>
<dbReference type="GO" id="GO:0015031">
    <property type="term" value="P:protein transport"/>
    <property type="evidence" value="ECO:0007669"/>
    <property type="project" value="UniProtKB-KW"/>
</dbReference>
<comment type="subcellular location">
    <subcellularLocation>
        <location evidence="1">Golgi apparatus membrane</location>
        <topology evidence="1">Peripheral membrane protein</topology>
    </subcellularLocation>
</comment>
<dbReference type="InterPro" id="IPR024602">
    <property type="entry name" value="COG_su2_N"/>
</dbReference>
<evidence type="ECO:0000313" key="12">
    <source>
        <dbReference type="Proteomes" id="UP000298663"/>
    </source>
</evidence>
<evidence type="ECO:0000313" key="11">
    <source>
        <dbReference type="EMBL" id="TMS38233.1"/>
    </source>
</evidence>
<evidence type="ECO:0000256" key="2">
    <source>
        <dbReference type="ARBA" id="ARBA00007603"/>
    </source>
</evidence>
<evidence type="ECO:0000256" key="5">
    <source>
        <dbReference type="ARBA" id="ARBA00022927"/>
    </source>
</evidence>
<gene>
    <name evidence="11" type="ORF">L596_005002</name>
</gene>
<dbReference type="Proteomes" id="UP000298663">
    <property type="component" value="Chromosome X"/>
</dbReference>
<dbReference type="PANTHER" id="PTHR12961">
    <property type="entry name" value="CONSERVED OLIGOMERIC GOLGI COMPLEX COMPONENT 2"/>
    <property type="match status" value="1"/>
</dbReference>
<evidence type="ECO:0000259" key="10">
    <source>
        <dbReference type="Pfam" id="PF12022"/>
    </source>
</evidence>
<dbReference type="GO" id="GO:0017119">
    <property type="term" value="C:Golgi transport complex"/>
    <property type="evidence" value="ECO:0007669"/>
    <property type="project" value="TreeGrafter"/>
</dbReference>
<comment type="caution">
    <text evidence="11">The sequence shown here is derived from an EMBL/GenBank/DDBJ whole genome shotgun (WGS) entry which is preliminary data.</text>
</comment>
<evidence type="ECO:0000259" key="9">
    <source>
        <dbReference type="Pfam" id="PF06148"/>
    </source>
</evidence>
<dbReference type="AlphaFoldDB" id="A0A4V6I8B1"/>
<comment type="similarity">
    <text evidence="2">Belongs to the COG2 family.</text>
</comment>
<accession>A0A4V6I8B1</accession>
<keyword evidence="7" id="KW-0472">Membrane</keyword>
<reference evidence="11 12" key="1">
    <citation type="journal article" date="2015" name="Genome Biol.">
        <title>Comparative genomics of Steinernema reveals deeply conserved gene regulatory networks.</title>
        <authorList>
            <person name="Dillman A.R."/>
            <person name="Macchietto M."/>
            <person name="Porter C.F."/>
            <person name="Rogers A."/>
            <person name="Williams B."/>
            <person name="Antoshechkin I."/>
            <person name="Lee M.M."/>
            <person name="Goodwin Z."/>
            <person name="Lu X."/>
            <person name="Lewis E.E."/>
            <person name="Goodrich-Blair H."/>
            <person name="Stock S.P."/>
            <person name="Adams B.J."/>
            <person name="Sternberg P.W."/>
            <person name="Mortazavi A."/>
        </authorList>
    </citation>
    <scope>NUCLEOTIDE SEQUENCE [LARGE SCALE GENOMIC DNA]</scope>
    <source>
        <strain evidence="11 12">ALL</strain>
    </source>
</reference>
<dbReference type="InterPro" id="IPR024603">
    <property type="entry name" value="COG_complex_COG2_C"/>
</dbReference>
<protein>
    <recommendedName>
        <fullName evidence="3">Conserved oligomeric Golgi complex subunit 2</fullName>
    </recommendedName>
    <alternativeName>
        <fullName evidence="8">Component of oligomeric Golgi complex 2</fullName>
    </alternativeName>
</protein>
<feature type="domain" description="Conserved oligomeric Golgi complex subunit 2 N-terminal" evidence="9">
    <location>
        <begin position="23"/>
        <end position="96"/>
    </location>
</feature>
<dbReference type="Pfam" id="PF06148">
    <property type="entry name" value="COG2_N"/>
    <property type="match status" value="1"/>
</dbReference>
<dbReference type="PANTHER" id="PTHR12961:SF0">
    <property type="entry name" value="CONSERVED OLIGOMERIC GOLGI COMPLEX SUBUNIT 2"/>
    <property type="match status" value="1"/>
</dbReference>
<dbReference type="InterPro" id="IPR009316">
    <property type="entry name" value="COG2"/>
</dbReference>